<sequence>MTTKSVALGIAAGIVVFVAAVWRGGIPVFWAIALAVPAGVVTGLGVLLAGPLEPVWSALPDEIGSGTQPQAATLAARLAEAEHDRQRFHTRIQPRLRATIARTLEVSDVDSPGVRERIGQELYRLITSPTAQLPPPARLAELLEPVIGDHESADAPAPGQR</sequence>
<dbReference type="EMBL" id="JAMTCO010000010">
    <property type="protein sequence ID" value="MCP2271624.1"/>
    <property type="molecule type" value="Genomic_DNA"/>
</dbReference>
<feature type="transmembrane region" description="Helical" evidence="1">
    <location>
        <begin position="5"/>
        <end position="22"/>
    </location>
</feature>
<evidence type="ECO:0000313" key="3">
    <source>
        <dbReference type="Proteomes" id="UP001205185"/>
    </source>
</evidence>
<evidence type="ECO:0000256" key="1">
    <source>
        <dbReference type="SAM" id="Phobius"/>
    </source>
</evidence>
<comment type="caution">
    <text evidence="2">The sequence shown here is derived from an EMBL/GenBank/DDBJ whole genome shotgun (WGS) entry which is preliminary data.</text>
</comment>
<name>A0ABT1IGD8_9PSEU</name>
<proteinExistence type="predicted"/>
<accession>A0ABT1IGD8</accession>
<reference evidence="2 3" key="1">
    <citation type="submission" date="2022-06" db="EMBL/GenBank/DDBJ databases">
        <title>Genomic Encyclopedia of Archaeal and Bacterial Type Strains, Phase II (KMG-II): from individual species to whole genera.</title>
        <authorList>
            <person name="Goeker M."/>
        </authorList>
    </citation>
    <scope>NUCLEOTIDE SEQUENCE [LARGE SCALE GENOMIC DNA]</scope>
    <source>
        <strain evidence="2 3">DSM 44255</strain>
    </source>
</reference>
<protein>
    <submittedName>
        <fullName evidence="2">Uncharacterized protein</fullName>
    </submittedName>
</protein>
<keyword evidence="3" id="KW-1185">Reference proteome</keyword>
<evidence type="ECO:0000313" key="2">
    <source>
        <dbReference type="EMBL" id="MCP2271624.1"/>
    </source>
</evidence>
<keyword evidence="1" id="KW-0472">Membrane</keyword>
<organism evidence="2 3">
    <name type="scientific">Actinokineospora diospyrosa</name>
    <dbReference type="NCBI Taxonomy" id="103728"/>
    <lineage>
        <taxon>Bacteria</taxon>
        <taxon>Bacillati</taxon>
        <taxon>Actinomycetota</taxon>
        <taxon>Actinomycetes</taxon>
        <taxon>Pseudonocardiales</taxon>
        <taxon>Pseudonocardiaceae</taxon>
        <taxon>Actinokineospora</taxon>
    </lineage>
</organism>
<dbReference type="RefSeq" id="WP_253888584.1">
    <property type="nucleotide sequence ID" value="NZ_BAAAVB010000003.1"/>
</dbReference>
<dbReference type="Proteomes" id="UP001205185">
    <property type="component" value="Unassembled WGS sequence"/>
</dbReference>
<keyword evidence="1" id="KW-1133">Transmembrane helix</keyword>
<feature type="transmembrane region" description="Helical" evidence="1">
    <location>
        <begin position="28"/>
        <end position="49"/>
    </location>
</feature>
<gene>
    <name evidence="2" type="ORF">LV75_004138</name>
</gene>
<keyword evidence="1" id="KW-0812">Transmembrane</keyword>